<dbReference type="Gene3D" id="3.30.499.10">
    <property type="entry name" value="Aconitase, domain 3"/>
    <property type="match status" value="2"/>
</dbReference>
<dbReference type="GO" id="GO:0170038">
    <property type="term" value="P:proteinogenic amino acid biosynthetic process"/>
    <property type="evidence" value="ECO:0007669"/>
    <property type="project" value="UniProtKB-ARBA"/>
</dbReference>
<dbReference type="PANTHER" id="PTHR43822:SF2">
    <property type="entry name" value="HOMOACONITASE, MITOCHONDRIAL"/>
    <property type="match status" value="1"/>
</dbReference>
<feature type="domain" description="Aconitase A/isopropylmalate dehydratase small subunit swivel" evidence="7">
    <location>
        <begin position="78"/>
        <end position="125"/>
    </location>
</feature>
<dbReference type="InterPro" id="IPR001030">
    <property type="entry name" value="Acoase/IPM_deHydtase_lsu_aba"/>
</dbReference>
<name>A0A2U8WUB1_9HYPH</name>
<dbReference type="Pfam" id="PF00694">
    <property type="entry name" value="Aconitase_C"/>
    <property type="match status" value="1"/>
</dbReference>
<dbReference type="GO" id="GO:0016829">
    <property type="term" value="F:lyase activity"/>
    <property type="evidence" value="ECO:0007669"/>
    <property type="project" value="UniProtKB-KW"/>
</dbReference>
<dbReference type="InterPro" id="IPR050067">
    <property type="entry name" value="IPM_dehydratase_rel_enz"/>
</dbReference>
<gene>
    <name evidence="8" type="ORF">DK419_06610</name>
</gene>
<dbReference type="GO" id="GO:0170034">
    <property type="term" value="P:L-amino acid biosynthetic process"/>
    <property type="evidence" value="ECO:0007669"/>
    <property type="project" value="UniProtKB-ARBA"/>
</dbReference>
<dbReference type="PANTHER" id="PTHR43822">
    <property type="entry name" value="HOMOACONITASE, MITOCHONDRIAL-RELATED"/>
    <property type="match status" value="1"/>
</dbReference>
<keyword evidence="4" id="KW-0411">Iron-sulfur</keyword>
<feature type="domain" description="Aconitase/3-isopropylmalate dehydratase large subunit alpha/beta/alpha" evidence="6">
    <location>
        <begin position="192"/>
        <end position="628"/>
    </location>
</feature>
<keyword evidence="9" id="KW-1185">Reference proteome</keyword>
<dbReference type="KEGG" id="mtea:DK419_06610"/>
<evidence type="ECO:0000259" key="6">
    <source>
        <dbReference type="Pfam" id="PF00330"/>
    </source>
</evidence>
<dbReference type="Gene3D" id="3.20.19.10">
    <property type="entry name" value="Aconitase, domain 4"/>
    <property type="match status" value="1"/>
</dbReference>
<protein>
    <submittedName>
        <fullName evidence="8">3-isopropylmalate dehydratase</fullName>
    </submittedName>
</protein>
<dbReference type="EMBL" id="CP029553">
    <property type="protein sequence ID" value="AWN49904.1"/>
    <property type="molecule type" value="Genomic_DNA"/>
</dbReference>
<reference evidence="8 9" key="1">
    <citation type="submission" date="2018-05" db="EMBL/GenBank/DDBJ databases">
        <title>Complete Genome Sequence of Methylobacterium sp. 17Sr1-28.</title>
        <authorList>
            <person name="Srinivasan S."/>
        </authorList>
    </citation>
    <scope>NUCLEOTIDE SEQUENCE [LARGE SCALE GENOMIC DNA]</scope>
    <source>
        <strain evidence="8 9">17Sr1-28</strain>
    </source>
</reference>
<dbReference type="PRINTS" id="PR00415">
    <property type="entry name" value="ACONITASE"/>
</dbReference>
<evidence type="ECO:0000256" key="1">
    <source>
        <dbReference type="ARBA" id="ARBA00011271"/>
    </source>
</evidence>
<dbReference type="OrthoDB" id="9764318at2"/>
<keyword evidence="3" id="KW-0408">Iron</keyword>
<sequence>MLFLAADPALVRRQLAGEDLALADARPLRAEISTDEITPVPSLVHFDARLADHAHLGFRAGTETPIGPGALAAGTFSVLVGGARYGKGSSREHAPLAERLAGIRLVIAESFERIYRQNADNLGLFTSTDLGLVARIRAGEPVTVDELVAGRDPLAAAILRAGGLLAYGRARLAGARPAALPDDGQPRTYFEKIVRRHALETPSCPPVGEAGMSGFVRADRRFIHDIYTGMARHLLAEAFGADLALHEPASILAFEDHYSYTHLSRAHRDLMPHVAAASRAHRAFVAEHGLAHHGYLPDGPGSEGISHALVAERYALPGQLVVGTDSHTPHAGALGCVAFGVGTTDIANAFVTGAVRFAMPESIRVELAGALPEGVGAKDVVLHLLAYPEIRAGLGVGRVFEFTGEAVAALSTDERATLTNMTAELGGFTGLVAPDAETLRFLAERRGAAPDLEGWDLEDWMCSDPGAAYAAEITVDVGALSPMLARPGDPGNGIPLDALEEPVPIDIAYGGSCTAGKREDFDRYHEVLSWAAARGLAVAPGVRLILQFGTLDVRRYCEARGYLDAFAAVGAEIMQPACGACANCGPGASETRDQVTISAINRNFPGRSGPGQVWLASPATVAASAIAGHIAGFHDLKRDRAGGPIPSSLSLREPV</sequence>
<dbReference type="AlphaFoldDB" id="A0A2U8WUB1"/>
<evidence type="ECO:0000313" key="9">
    <source>
        <dbReference type="Proteomes" id="UP000245444"/>
    </source>
</evidence>
<accession>A0A2U8WUB1</accession>
<evidence type="ECO:0000313" key="8">
    <source>
        <dbReference type="EMBL" id="AWN49904.1"/>
    </source>
</evidence>
<evidence type="ECO:0000256" key="2">
    <source>
        <dbReference type="ARBA" id="ARBA00022723"/>
    </source>
</evidence>
<comment type="subunit">
    <text evidence="1">Heterodimer of LeuC and LeuD.</text>
</comment>
<dbReference type="Proteomes" id="UP000245444">
    <property type="component" value="Chromosome"/>
</dbReference>
<dbReference type="SUPFAM" id="SSF53732">
    <property type="entry name" value="Aconitase iron-sulfur domain"/>
    <property type="match status" value="1"/>
</dbReference>
<dbReference type="GO" id="GO:0046872">
    <property type="term" value="F:metal ion binding"/>
    <property type="evidence" value="ECO:0007669"/>
    <property type="project" value="UniProtKB-KW"/>
</dbReference>
<keyword evidence="5" id="KW-0456">Lyase</keyword>
<dbReference type="GO" id="GO:0051536">
    <property type="term" value="F:iron-sulfur cluster binding"/>
    <property type="evidence" value="ECO:0007669"/>
    <property type="project" value="UniProtKB-KW"/>
</dbReference>
<evidence type="ECO:0000256" key="4">
    <source>
        <dbReference type="ARBA" id="ARBA00023014"/>
    </source>
</evidence>
<dbReference type="InterPro" id="IPR015931">
    <property type="entry name" value="Acnase/IPM_dHydase_lsu_aba_1/3"/>
</dbReference>
<dbReference type="InterPro" id="IPR015928">
    <property type="entry name" value="Aconitase/3IPM_dehydase_swvl"/>
</dbReference>
<dbReference type="Pfam" id="PF00330">
    <property type="entry name" value="Aconitase"/>
    <property type="match status" value="1"/>
</dbReference>
<dbReference type="SUPFAM" id="SSF52016">
    <property type="entry name" value="LeuD/IlvD-like"/>
    <property type="match status" value="1"/>
</dbReference>
<organism evidence="8 9">
    <name type="scientific">Methylobacterium terrae</name>
    <dbReference type="NCBI Taxonomy" id="2202827"/>
    <lineage>
        <taxon>Bacteria</taxon>
        <taxon>Pseudomonadati</taxon>
        <taxon>Pseudomonadota</taxon>
        <taxon>Alphaproteobacteria</taxon>
        <taxon>Hyphomicrobiales</taxon>
        <taxon>Methylobacteriaceae</taxon>
        <taxon>Methylobacterium</taxon>
    </lineage>
</organism>
<proteinExistence type="predicted"/>
<dbReference type="InterPro" id="IPR000573">
    <property type="entry name" value="AconitaseA/IPMdHydase_ssu_swvl"/>
</dbReference>
<dbReference type="InterPro" id="IPR036008">
    <property type="entry name" value="Aconitase_4Fe-4S_dom"/>
</dbReference>
<evidence type="ECO:0000256" key="5">
    <source>
        <dbReference type="ARBA" id="ARBA00023239"/>
    </source>
</evidence>
<evidence type="ECO:0000259" key="7">
    <source>
        <dbReference type="Pfam" id="PF00694"/>
    </source>
</evidence>
<evidence type="ECO:0000256" key="3">
    <source>
        <dbReference type="ARBA" id="ARBA00023004"/>
    </source>
</evidence>
<keyword evidence="2" id="KW-0479">Metal-binding</keyword>